<feature type="compositionally biased region" description="Basic and acidic residues" evidence="3">
    <location>
        <begin position="977"/>
        <end position="992"/>
    </location>
</feature>
<keyword evidence="7" id="KW-1185">Reference proteome</keyword>
<feature type="compositionally biased region" description="Basic residues" evidence="3">
    <location>
        <begin position="261"/>
        <end position="272"/>
    </location>
</feature>
<comment type="caution">
    <text evidence="6">The sequence shown here is derived from an EMBL/GenBank/DDBJ whole genome shotgun (WGS) entry which is preliminary data.</text>
</comment>
<feature type="compositionally biased region" description="Low complexity" evidence="3">
    <location>
        <begin position="273"/>
        <end position="289"/>
    </location>
</feature>
<dbReference type="SMART" id="SM00066">
    <property type="entry name" value="GAL4"/>
    <property type="match status" value="1"/>
</dbReference>
<feature type="compositionally biased region" description="Basic residues" evidence="3">
    <location>
        <begin position="294"/>
        <end position="324"/>
    </location>
</feature>
<feature type="compositionally biased region" description="Polar residues" evidence="3">
    <location>
        <begin position="993"/>
        <end position="1043"/>
    </location>
</feature>
<proteinExistence type="predicted"/>
<feature type="compositionally biased region" description="Polar residues" evidence="3">
    <location>
        <begin position="1419"/>
        <end position="1453"/>
    </location>
</feature>
<dbReference type="SMART" id="SM00355">
    <property type="entry name" value="ZnF_C2H2"/>
    <property type="match status" value="3"/>
</dbReference>
<evidence type="ECO:0000313" key="7">
    <source>
        <dbReference type="Proteomes" id="UP000801864"/>
    </source>
</evidence>
<feature type="domain" description="Zn(2)-C6 fungal-type" evidence="4">
    <location>
        <begin position="1578"/>
        <end position="1607"/>
    </location>
</feature>
<feature type="region of interest" description="Disordered" evidence="3">
    <location>
        <begin position="234"/>
        <end position="334"/>
    </location>
</feature>
<feature type="region of interest" description="Disordered" evidence="3">
    <location>
        <begin position="659"/>
        <end position="714"/>
    </location>
</feature>
<dbReference type="Proteomes" id="UP000801864">
    <property type="component" value="Unassembled WGS sequence"/>
</dbReference>
<dbReference type="InterPro" id="IPR013087">
    <property type="entry name" value="Znf_C2H2_type"/>
</dbReference>
<feature type="region of interest" description="Disordered" evidence="3">
    <location>
        <begin position="404"/>
        <end position="455"/>
    </location>
</feature>
<dbReference type="Pfam" id="PF25438">
    <property type="entry name" value="DUF7896"/>
    <property type="match status" value="2"/>
</dbReference>
<feature type="compositionally biased region" description="Acidic residues" evidence="3">
    <location>
        <begin position="1464"/>
        <end position="1474"/>
    </location>
</feature>
<dbReference type="Gene3D" id="6.10.140.1900">
    <property type="match status" value="1"/>
</dbReference>
<dbReference type="CDD" id="cd00067">
    <property type="entry name" value="GAL4"/>
    <property type="match status" value="1"/>
</dbReference>
<feature type="compositionally biased region" description="Polar residues" evidence="3">
    <location>
        <begin position="436"/>
        <end position="446"/>
    </location>
</feature>
<feature type="region of interest" description="Disordered" evidence="3">
    <location>
        <begin position="1699"/>
        <end position="1720"/>
    </location>
</feature>
<dbReference type="Pfam" id="PF00172">
    <property type="entry name" value="Zn_clus"/>
    <property type="match status" value="1"/>
</dbReference>
<dbReference type="GO" id="GO:0008270">
    <property type="term" value="F:zinc ion binding"/>
    <property type="evidence" value="ECO:0007669"/>
    <property type="project" value="UniProtKB-KW"/>
</dbReference>
<feature type="domain" description="GATA-type" evidence="5">
    <location>
        <begin position="1499"/>
        <end position="1551"/>
    </location>
</feature>
<dbReference type="InterPro" id="IPR000679">
    <property type="entry name" value="Znf_GATA"/>
</dbReference>
<dbReference type="PROSITE" id="PS50114">
    <property type="entry name" value="GATA_ZN_FINGER_2"/>
    <property type="match status" value="1"/>
</dbReference>
<dbReference type="InterPro" id="IPR001138">
    <property type="entry name" value="Zn2Cys6_DnaBD"/>
</dbReference>
<dbReference type="PROSITE" id="PS50048">
    <property type="entry name" value="ZN2_CY6_FUNGAL_2"/>
    <property type="match status" value="1"/>
</dbReference>
<dbReference type="EMBL" id="QLNT01000012">
    <property type="protein sequence ID" value="KAF3069418.1"/>
    <property type="molecule type" value="Genomic_DNA"/>
</dbReference>
<evidence type="ECO:0000256" key="1">
    <source>
        <dbReference type="ARBA" id="ARBA00023242"/>
    </source>
</evidence>
<keyword evidence="2" id="KW-0479">Metal-binding</keyword>
<feature type="compositionally biased region" description="Basic and acidic residues" evidence="3">
    <location>
        <begin position="1702"/>
        <end position="1720"/>
    </location>
</feature>
<organism evidence="6 7">
    <name type="scientific">Trichoderma lentiforme</name>
    <dbReference type="NCBI Taxonomy" id="1567552"/>
    <lineage>
        <taxon>Eukaryota</taxon>
        <taxon>Fungi</taxon>
        <taxon>Dikarya</taxon>
        <taxon>Ascomycota</taxon>
        <taxon>Pezizomycotina</taxon>
        <taxon>Sordariomycetes</taxon>
        <taxon>Hypocreomycetidae</taxon>
        <taxon>Hypocreales</taxon>
        <taxon>Hypocreaceae</taxon>
        <taxon>Trichoderma</taxon>
    </lineage>
</organism>
<dbReference type="GO" id="GO:0043565">
    <property type="term" value="F:sequence-specific DNA binding"/>
    <property type="evidence" value="ECO:0007669"/>
    <property type="project" value="InterPro"/>
</dbReference>
<keyword evidence="1" id="KW-0539">Nucleus</keyword>
<dbReference type="PROSITE" id="PS00463">
    <property type="entry name" value="ZN2_CY6_FUNGAL_1"/>
    <property type="match status" value="1"/>
</dbReference>
<dbReference type="InterPro" id="IPR057218">
    <property type="entry name" value="DUF7896"/>
</dbReference>
<protein>
    <submittedName>
        <fullName evidence="6">Autophagy-related protein 13</fullName>
    </submittedName>
</protein>
<evidence type="ECO:0000256" key="3">
    <source>
        <dbReference type="SAM" id="MobiDB-lite"/>
    </source>
</evidence>
<feature type="compositionally biased region" description="Polar residues" evidence="3">
    <location>
        <begin position="1612"/>
        <end position="1622"/>
    </location>
</feature>
<evidence type="ECO:0000259" key="5">
    <source>
        <dbReference type="PROSITE" id="PS50114"/>
    </source>
</evidence>
<feature type="compositionally biased region" description="Basic residues" evidence="3">
    <location>
        <begin position="676"/>
        <end position="693"/>
    </location>
</feature>
<name>A0A9P4XDL2_9HYPO</name>
<evidence type="ECO:0000259" key="4">
    <source>
        <dbReference type="PROSITE" id="PS50048"/>
    </source>
</evidence>
<feature type="region of interest" description="Disordered" evidence="3">
    <location>
        <begin position="1612"/>
        <end position="1633"/>
    </location>
</feature>
<sequence>MNIVSRSPKTWPYAQSSAQDSVGKLLGTLHPGLLGDILCWEAKGEARRLFESSLKKSILDYLLEHSDKAQESGSYLSIPLFMVGKRAKRAKPVVMLVSDDKVARKEAYDLILHSDIMTKYPGFELGHSDFEKLMAWAGDTVSVFSLQQEGASDCYQLISGQEISDEEVSGRKILASAGLGALGTESIARARNAYENRSRDSNASPNRNSAPKQGLGLAAAALAVAGAAKYLQAGKVKKEERHRGRSRSRGYYSSEDEHSSSRSRSRSRRRQRSTSASDKAAVGTAAVAGLVQHFRNKSRTRSKSRSRSRHGSGPRSKSTLKRSRSTSAKPGSIRTATAGGVVSYMNKHMLLSVSHFLRDSPSIELPAHKFEASQISDCEITGLGDFDDDDDDETDMDFVEIVRQGSVSDVDESKESEMDESYTPTSASESDRNSQRRLSISPQEPSSPEGRLIGKGKPVVCSEELDYALFELDVNSPSESLLNNAISLTDLDKIESGPRNTAVKTVASNGRVVHGLMSEDTLPVRLPHSKEFTEVYTARFFGSLGPGDCGSWVRDEVTHRLFGHVFAGSLSNGLTAVMPARLVFEHARALLDQQFPLKAPPEPHYKPQEFEKLAFRSIYGDVNSTHTVERKRWADLHSDPLFKDIWSFLEGSEAIQERRDALSSPYSSTANGIRRQSPRRQSPRRQSPRRQSPRRQSPSRQSPRRQSPRRQSPSQRLPCEFYWYGDCEETFDLYDIDGWVDHITARHLDMILPSKSCCWFCDEVVFHAQPETQKQCRLCFTDRMHHIAGHYRRGATIADVRPDFYFLNHLRVNDLISEGSFQRARHFHETPQPKNGINSIPTVSKVDRGAVIEEKSRPPRRPRAPAYETVGHAKLTKKYVCRDPTAAGLYSDVKPDFPLSQCPECSAGKKYNAYYMAADHLRRRHFQRHYQETLVNSNSRVVRLSSAVSDLRLWTEEVLVKADEPHGSSTAVVAQDEASHSTEKVSPSRDVNKNASPSYDVNKNVSPSYYANEKVSPSHSVNENVSPSRDVNKNVSPSHDVDSSVQSFQPLIDADFPYPSFDRVEPFAPLYPSWNTPLPGLSFSPHSVSTATPSSIANSPYQLYNVNSYGPQSQFQVIEEELNEVPGLTSDSLEGIVRELYQPSYNFDPLAPSYKPLEGPPSAAYAPMISANNSDFRLYDAYFSPLTSPVLTSPDLPSVPAAAMKMDEGSSSAAPIVASRQAIAGRSSGRLSSDQRRKSSKFLCTICNDHPGGFRGPHELDRHMRRHGSNKMTKKFICRDPASVGIKPDVQAINPLSKCESCSAQKHYDTADGAIAHLYIAHMRDPSTGKSYVDQGKRPLTEQLKDWCCEVQVDGNGQIVAQAKDASAALQPEEEDVSGFLKALDSKRTLESFEPGKKGESARSRTVAQLSKLQEMRESNNALTESMTSSMQLDRSSTVSGRQFANLTSNGGTIYTGGEPSAMDCDDDNEDTEMGSDIPETSDSPPAEAGGSDVQEVVCSNCSAQSGLIWPTNPEEKPLCVDCRNLPTSQDSAKPLHAETNFLSSTSAAARQQQYLEHLQQPPQQPPRSTKRSRPVTACTECRKLKLRCDRLDPCVRCRTLGRVCEYAHDQGSFNPSVSSDPGGTEPHMAPGVQDSISKSFAWVTDFAKNTLISPRSQSYLNRARTAKSGDIKTANAILPSEILRSRIFADSSMTDSFGFGKDVDSDDVRHSSIDDSPPK</sequence>
<dbReference type="SUPFAM" id="SSF57701">
    <property type="entry name" value="Zn2/Cys6 DNA-binding domain"/>
    <property type="match status" value="1"/>
</dbReference>
<dbReference type="Gene3D" id="4.10.240.10">
    <property type="entry name" value="Zn(2)-C6 fungal-type DNA-binding domain"/>
    <property type="match status" value="1"/>
</dbReference>
<evidence type="ECO:0000256" key="2">
    <source>
        <dbReference type="PROSITE-ProRule" id="PRU00094"/>
    </source>
</evidence>
<feature type="region of interest" description="Disordered" evidence="3">
    <location>
        <begin position="1414"/>
        <end position="1493"/>
    </location>
</feature>
<gene>
    <name evidence="6" type="ORF">CFAM422_007302</name>
</gene>
<dbReference type="InterPro" id="IPR036864">
    <property type="entry name" value="Zn2-C6_fun-type_DNA-bd_sf"/>
</dbReference>
<accession>A0A9P4XDL2</accession>
<dbReference type="PANTHER" id="PTHR42031">
    <property type="entry name" value="KEY LIME PATHOGENICITY PROTEIN"/>
    <property type="match status" value="1"/>
</dbReference>
<feature type="region of interest" description="Disordered" evidence="3">
    <location>
        <begin position="966"/>
        <end position="1043"/>
    </location>
</feature>
<reference evidence="6 7" key="1">
    <citation type="submission" date="2018-06" db="EMBL/GenBank/DDBJ databases">
        <title>Genome analysis of cellulolytic fungus Trichoderma lentiforme CFAM-422.</title>
        <authorList>
            <person name="Steindorff A.S."/>
            <person name="Formighieri E.F."/>
            <person name="Midorikawa G.E.O."/>
            <person name="Tamietti M.S."/>
            <person name="Ramos E.Z."/>
            <person name="Silva A.S."/>
            <person name="Bon E.P.S."/>
            <person name="Mendes T.D."/>
            <person name="Damaso M.C.T."/>
            <person name="Favaro L.C.L."/>
        </authorList>
    </citation>
    <scope>NUCLEOTIDE SEQUENCE [LARGE SCALE GENOMIC DNA]</scope>
    <source>
        <strain evidence="6 7">CFAM-422</strain>
    </source>
</reference>
<keyword evidence="2" id="KW-0863">Zinc-finger</keyword>
<evidence type="ECO:0000313" key="6">
    <source>
        <dbReference type="EMBL" id="KAF3069418.1"/>
    </source>
</evidence>
<keyword evidence="2" id="KW-0862">Zinc</keyword>
<dbReference type="PANTHER" id="PTHR42031:SF1">
    <property type="entry name" value="KEY LIME PATHOGENICITY PROTEIN"/>
    <property type="match status" value="1"/>
</dbReference>
<dbReference type="GO" id="GO:0000981">
    <property type="term" value="F:DNA-binding transcription factor activity, RNA polymerase II-specific"/>
    <property type="evidence" value="ECO:0007669"/>
    <property type="project" value="InterPro"/>
</dbReference>